<name>A0ABU6XWC7_9FABA</name>
<protein>
    <submittedName>
        <fullName evidence="2">Uncharacterized protein</fullName>
    </submittedName>
</protein>
<accession>A0ABU6XWC7</accession>
<feature type="non-terminal residue" evidence="2">
    <location>
        <position position="62"/>
    </location>
</feature>
<reference evidence="2 3" key="1">
    <citation type="journal article" date="2023" name="Plants (Basel)">
        <title>Bridging the Gap: Combining Genomics and Transcriptomics Approaches to Understand Stylosanthes scabra, an Orphan Legume from the Brazilian Caatinga.</title>
        <authorList>
            <person name="Ferreira-Neto J.R.C."/>
            <person name="da Silva M.D."/>
            <person name="Binneck E."/>
            <person name="de Melo N.F."/>
            <person name="da Silva R.H."/>
            <person name="de Melo A.L.T.M."/>
            <person name="Pandolfi V."/>
            <person name="Bustamante F.O."/>
            <person name="Brasileiro-Vidal A.C."/>
            <person name="Benko-Iseppon A.M."/>
        </authorList>
    </citation>
    <scope>NUCLEOTIDE SEQUENCE [LARGE SCALE GENOMIC DNA]</scope>
    <source>
        <tissue evidence="2">Leaves</tissue>
    </source>
</reference>
<keyword evidence="1" id="KW-0812">Transmembrane</keyword>
<sequence>MGSMPQSDGDQDSGSSSVQFDWKIILIGFGGGLVAGLSLGNIFGPNILAWLGKRKIFKRRNL</sequence>
<evidence type="ECO:0000313" key="3">
    <source>
        <dbReference type="Proteomes" id="UP001341840"/>
    </source>
</evidence>
<evidence type="ECO:0000313" key="2">
    <source>
        <dbReference type="EMBL" id="MED6200838.1"/>
    </source>
</evidence>
<feature type="transmembrane region" description="Helical" evidence="1">
    <location>
        <begin position="24"/>
        <end position="51"/>
    </location>
</feature>
<gene>
    <name evidence="2" type="ORF">PIB30_089209</name>
</gene>
<comment type="caution">
    <text evidence="2">The sequence shown here is derived from an EMBL/GenBank/DDBJ whole genome shotgun (WGS) entry which is preliminary data.</text>
</comment>
<keyword evidence="1" id="KW-1133">Transmembrane helix</keyword>
<organism evidence="2 3">
    <name type="scientific">Stylosanthes scabra</name>
    <dbReference type="NCBI Taxonomy" id="79078"/>
    <lineage>
        <taxon>Eukaryota</taxon>
        <taxon>Viridiplantae</taxon>
        <taxon>Streptophyta</taxon>
        <taxon>Embryophyta</taxon>
        <taxon>Tracheophyta</taxon>
        <taxon>Spermatophyta</taxon>
        <taxon>Magnoliopsida</taxon>
        <taxon>eudicotyledons</taxon>
        <taxon>Gunneridae</taxon>
        <taxon>Pentapetalae</taxon>
        <taxon>rosids</taxon>
        <taxon>fabids</taxon>
        <taxon>Fabales</taxon>
        <taxon>Fabaceae</taxon>
        <taxon>Papilionoideae</taxon>
        <taxon>50 kb inversion clade</taxon>
        <taxon>dalbergioids sensu lato</taxon>
        <taxon>Dalbergieae</taxon>
        <taxon>Pterocarpus clade</taxon>
        <taxon>Stylosanthes</taxon>
    </lineage>
</organism>
<dbReference type="Proteomes" id="UP001341840">
    <property type="component" value="Unassembled WGS sequence"/>
</dbReference>
<evidence type="ECO:0000256" key="1">
    <source>
        <dbReference type="SAM" id="Phobius"/>
    </source>
</evidence>
<dbReference type="EMBL" id="JASCZI010213105">
    <property type="protein sequence ID" value="MED6200838.1"/>
    <property type="molecule type" value="Genomic_DNA"/>
</dbReference>
<keyword evidence="3" id="KW-1185">Reference proteome</keyword>
<proteinExistence type="predicted"/>
<keyword evidence="1" id="KW-0472">Membrane</keyword>